<dbReference type="AlphaFoldDB" id="A8I035"/>
<sequence length="194" mass="20519">MPTSVAPLSEELTVKIEHGGVEDVAARSDQDITDVEMARYKALDARAKGVPVANKTIATLAKDSQTLAANAGPQNWGLTEPANLLVEASNYAVYNKAARRSNAAAPSDAPLVKLKKERGSGAGTVPACPPFPMRKADLLHNITAAHINELEHFYDVKFEAMAAPEPAVGGPAATARSTNLPQRRQQLATFLGVP</sequence>
<evidence type="ECO:0000313" key="1">
    <source>
        <dbReference type="EMBL" id="PNW77807.1"/>
    </source>
</evidence>
<organism evidence="1 2">
    <name type="scientific">Chlamydomonas reinhardtii</name>
    <name type="common">Chlamydomonas smithii</name>
    <dbReference type="NCBI Taxonomy" id="3055"/>
    <lineage>
        <taxon>Eukaryota</taxon>
        <taxon>Viridiplantae</taxon>
        <taxon>Chlorophyta</taxon>
        <taxon>core chlorophytes</taxon>
        <taxon>Chlorophyceae</taxon>
        <taxon>CS clade</taxon>
        <taxon>Chlamydomonadales</taxon>
        <taxon>Chlamydomonadaceae</taxon>
        <taxon>Chlamydomonas</taxon>
    </lineage>
</organism>
<dbReference type="PaxDb" id="3055-EDP07836"/>
<evidence type="ECO:0000313" key="2">
    <source>
        <dbReference type="Proteomes" id="UP000006906"/>
    </source>
</evidence>
<keyword evidence="2" id="KW-1185">Reference proteome</keyword>
<name>A8I035_CHLRE</name>
<dbReference type="Gramene" id="PNW77808">
    <property type="protein sequence ID" value="PNW77808"/>
    <property type="gene ID" value="CHLRE_10g452700v5"/>
</dbReference>
<reference evidence="1" key="2">
    <citation type="submission" date="2017-07" db="EMBL/GenBank/DDBJ databases">
        <title>WGS assembly of Chlamydomonas reinhardtii.</title>
        <authorList>
            <consortium name="Chlamydomonas Annotation Team"/>
            <consortium name="JGI Annotation Team"/>
            <person name="Merchant S.S."/>
            <person name="Prochnik S.E."/>
            <person name="Vallon O."/>
            <person name="Harris E.H."/>
            <person name="Karpowicz S.J."/>
            <person name="Witman G.B."/>
            <person name="Terry A."/>
            <person name="Salamov A."/>
            <person name="Fritz-Laylin L.K."/>
            <person name="Marechal-Drouard L."/>
            <person name="Marshall W.F."/>
            <person name="Qu L.H."/>
            <person name="Nelson D.R."/>
            <person name="Sanderfoot A.A."/>
            <person name="Spalding M.H."/>
            <person name="Kapitonov V.V."/>
            <person name="Ren Q."/>
            <person name="Ferris P."/>
            <person name="Lindquist E."/>
            <person name="Shapiro H."/>
            <person name="Lucas S.M."/>
            <person name="Grimwood J."/>
            <person name="Schmutz J."/>
            <person name="Grigoriev I.V."/>
            <person name="Rokhsar D.S."/>
        </authorList>
    </citation>
    <scope>NUCLEOTIDE SEQUENCE</scope>
    <source>
        <strain evidence="1">CC-503 cw92 mt+</strain>
    </source>
</reference>
<dbReference type="Gramene" id="PNW77807">
    <property type="protein sequence ID" value="PNW77807"/>
    <property type="gene ID" value="CHLRE_10g452700v5"/>
</dbReference>
<dbReference type="EMBL" id="CM008971">
    <property type="protein sequence ID" value="PNW77807.1"/>
    <property type="molecule type" value="Genomic_DNA"/>
</dbReference>
<dbReference type="RefSeq" id="XP_042920389.1">
    <property type="nucleotide sequence ID" value="XM_043066992.1"/>
</dbReference>
<protein>
    <submittedName>
        <fullName evidence="1">Uncharacterized protein</fullName>
    </submittedName>
</protein>
<reference evidence="1 2" key="1">
    <citation type="journal article" date="2007" name="Science">
        <title>The Chlamydomonas genome reveals the evolution of key animal and plant functions.</title>
        <authorList>
            <person name="Merchant S.S."/>
            <person name="Prochnik S.E."/>
            <person name="Vallon O."/>
            <person name="Harris E.H."/>
            <person name="Karpowicz S.J."/>
            <person name="Witman G.B."/>
            <person name="Terry A."/>
            <person name="Salamov A."/>
            <person name="Fritz-Laylin L.K."/>
            <person name="Marechal-Drouard L."/>
            <person name="Marshall W.F."/>
            <person name="Qu L.H."/>
            <person name="Nelson D.R."/>
            <person name="Sanderfoot A.A."/>
            <person name="Spalding M.H."/>
            <person name="Kapitonov V.V."/>
            <person name="Ren Q."/>
            <person name="Ferris P."/>
            <person name="Lindquist E."/>
            <person name="Shapiro H."/>
            <person name="Lucas S.M."/>
            <person name="Grimwood J."/>
            <person name="Schmutz J."/>
            <person name="Cardol P."/>
            <person name="Cerutti H."/>
            <person name="Chanfreau G."/>
            <person name="Chen C.L."/>
            <person name="Cognat V."/>
            <person name="Croft M.T."/>
            <person name="Dent R."/>
            <person name="Dutcher S."/>
            <person name="Fernandez E."/>
            <person name="Fukuzawa H."/>
            <person name="Gonzalez-Ballester D."/>
            <person name="Gonzalez-Halphen D."/>
            <person name="Hallmann A."/>
            <person name="Hanikenne M."/>
            <person name="Hippler M."/>
            <person name="Inwood W."/>
            <person name="Jabbari K."/>
            <person name="Kalanon M."/>
            <person name="Kuras R."/>
            <person name="Lefebvre P.A."/>
            <person name="Lemaire S.D."/>
            <person name="Lobanov A.V."/>
            <person name="Lohr M."/>
            <person name="Manuell A."/>
            <person name="Meier I."/>
            <person name="Mets L."/>
            <person name="Mittag M."/>
            <person name="Mittelmeier T."/>
            <person name="Moroney J.V."/>
            <person name="Moseley J."/>
            <person name="Napoli C."/>
            <person name="Nedelcu A.M."/>
            <person name="Niyogi K."/>
            <person name="Novoselov S.V."/>
            <person name="Paulsen I.T."/>
            <person name="Pazour G."/>
            <person name="Purton S."/>
            <person name="Ral J.P."/>
            <person name="Riano-Pachon D.M."/>
            <person name="Riekhof W."/>
            <person name="Rymarquis L."/>
            <person name="Schroda M."/>
            <person name="Stern D."/>
            <person name="Umen J."/>
            <person name="Willows R."/>
            <person name="Wilson N."/>
            <person name="Zimmer S.L."/>
            <person name="Allmer J."/>
            <person name="Balk J."/>
            <person name="Bisova K."/>
            <person name="Chen C.J."/>
            <person name="Elias M."/>
            <person name="Gendler K."/>
            <person name="Hauser C."/>
            <person name="Lamb M.R."/>
            <person name="Ledford H."/>
            <person name="Long J.C."/>
            <person name="Minagawa J."/>
            <person name="Page M.D."/>
            <person name="Pan J."/>
            <person name="Pootakham W."/>
            <person name="Roje S."/>
            <person name="Rose A."/>
            <person name="Stahlberg E."/>
            <person name="Terauchi A.M."/>
            <person name="Yang P."/>
            <person name="Ball S."/>
            <person name="Bowler C."/>
            <person name="Dieckmann C.L."/>
            <person name="Gladyshev V.N."/>
            <person name="Green P."/>
            <person name="Jorgensen R."/>
            <person name="Mayfield S."/>
            <person name="Mueller-Roeber B."/>
            <person name="Rajamani S."/>
            <person name="Sayre R.T."/>
            <person name="Brokstein P."/>
            <person name="Dubchak I."/>
            <person name="Goodstein D."/>
            <person name="Hornick L."/>
            <person name="Huang Y.W."/>
            <person name="Jhaveri J."/>
            <person name="Luo Y."/>
            <person name="Martinez D."/>
            <person name="Ngau W.C."/>
            <person name="Otillar B."/>
            <person name="Poliakov A."/>
            <person name="Porter A."/>
            <person name="Szajkowski L."/>
            <person name="Werner G."/>
            <person name="Zhou K."/>
            <person name="Grigoriev I.V."/>
            <person name="Rokhsar D.S."/>
            <person name="Grossman A.R."/>
        </authorList>
    </citation>
    <scope>NUCLEOTIDE SEQUENCE [LARGE SCALE GENOMIC DNA]</scope>
    <source>
        <strain evidence="2">CC-503</strain>
        <strain evidence="1">CC-503 cw92 mt+</strain>
    </source>
</reference>
<dbReference type="Proteomes" id="UP000006906">
    <property type="component" value="Chromosome 10"/>
</dbReference>
<dbReference type="RefSeq" id="XP_001698343.1">
    <property type="nucleotide sequence ID" value="XM_001698291.2"/>
</dbReference>
<gene>
    <name evidence="1" type="ORF">CHLRE_10g452700v5</name>
</gene>
<dbReference type="KEGG" id="cre:CHLRE_10g452700v5"/>
<dbReference type="HOGENOM" id="CLU_1404257_0_0_1"/>
<accession>A8I035</accession>
<dbReference type="GeneID" id="5723899"/>
<dbReference type="EMBL" id="CM008971">
    <property type="protein sequence ID" value="PNW77808.1"/>
    <property type="molecule type" value="Genomic_DNA"/>
</dbReference>
<proteinExistence type="predicted"/>